<proteinExistence type="predicted"/>
<reference evidence="1 2" key="1">
    <citation type="submission" date="2024-09" db="EMBL/GenBank/DDBJ databases">
        <title>Floridaenema gen nov. (Aerosakkonemataceae, Aerosakkonematales ord. nov., Cyanobacteria) from benthic tropical and subtropical fresh waters, with the description of four new species.</title>
        <authorList>
            <person name="Moretto J.A."/>
            <person name="Berthold D.E."/>
            <person name="Lefler F.W."/>
            <person name="Huang I.-S."/>
            <person name="Laughinghouse H. IV."/>
        </authorList>
    </citation>
    <scope>NUCLEOTIDE SEQUENCE [LARGE SCALE GENOMIC DNA]</scope>
    <source>
        <strain evidence="1 2">BLCC-F167</strain>
    </source>
</reference>
<comment type="caution">
    <text evidence="1">The sequence shown here is derived from an EMBL/GenBank/DDBJ whole genome shotgun (WGS) entry which is preliminary data.</text>
</comment>
<organism evidence="1 2">
    <name type="scientific">Floridaenema evergladense BLCC-F167</name>
    <dbReference type="NCBI Taxonomy" id="3153639"/>
    <lineage>
        <taxon>Bacteria</taxon>
        <taxon>Bacillati</taxon>
        <taxon>Cyanobacteriota</taxon>
        <taxon>Cyanophyceae</taxon>
        <taxon>Oscillatoriophycideae</taxon>
        <taxon>Aerosakkonematales</taxon>
        <taxon>Aerosakkonemataceae</taxon>
        <taxon>Floridanema</taxon>
        <taxon>Floridanema evergladense</taxon>
    </lineage>
</organism>
<sequence length="108" mass="12947">MPNPRITEELLSRIEQHLDAILEQQDLPLLFQAGERAMLARLRTGNITRQDIEFYLHELIESSIFRRTGDLKKAHKRALKLRGVTERDLFHPDVIRQYPEIFPYHWRE</sequence>
<dbReference type="Proteomes" id="UP001576780">
    <property type="component" value="Unassembled WGS sequence"/>
</dbReference>
<gene>
    <name evidence="1" type="ORF">ACE1CA_06675</name>
</gene>
<dbReference type="RefSeq" id="WP_413276642.1">
    <property type="nucleotide sequence ID" value="NZ_JBHFNT010000054.1"/>
</dbReference>
<protein>
    <submittedName>
        <fullName evidence="1">Uncharacterized protein</fullName>
    </submittedName>
</protein>
<name>A0ABV4WGK0_9CYAN</name>
<dbReference type="EMBL" id="JBHFNT010000054">
    <property type="protein sequence ID" value="MFB2834203.1"/>
    <property type="molecule type" value="Genomic_DNA"/>
</dbReference>
<evidence type="ECO:0000313" key="1">
    <source>
        <dbReference type="EMBL" id="MFB2834203.1"/>
    </source>
</evidence>
<keyword evidence="2" id="KW-1185">Reference proteome</keyword>
<evidence type="ECO:0000313" key="2">
    <source>
        <dbReference type="Proteomes" id="UP001576780"/>
    </source>
</evidence>
<accession>A0ABV4WGK0</accession>